<gene>
    <name evidence="1" type="ORF">FG476_00550</name>
</gene>
<sequence length="30" mass="3347">MKVCYDTNNYLGGVLTMDKTDLKILNALQA</sequence>
<proteinExistence type="predicted"/>
<reference evidence="1" key="1">
    <citation type="submission" date="2019-05" db="EMBL/GenBank/DDBJ databases">
        <authorList>
            <person name="Castillo A."/>
            <person name="Giampetruzzi A."/>
            <person name="Landa B."/>
            <person name="Saponari M."/>
            <person name="Almeida R.P.P."/>
            <person name="Moralejo E."/>
            <person name="Marco-Noales E."/>
            <person name="Velasco-Amo M.P."/>
            <person name="Roman-Ecija M."/>
            <person name="Navarro I."/>
            <person name="Monterde A."/>
            <person name="Barbe S."/>
        </authorList>
    </citation>
    <scope>NUCLEOTIDE SEQUENCE</scope>
    <source>
        <strain evidence="1">XYL1981</strain>
    </source>
</reference>
<protein>
    <submittedName>
        <fullName evidence="1">Lrp/AsnC family transcriptional regulator</fullName>
    </submittedName>
</protein>
<accession>A0A9Q4MHW1</accession>
<evidence type="ECO:0000313" key="1">
    <source>
        <dbReference type="EMBL" id="MRU22641.1"/>
    </source>
</evidence>
<dbReference type="EMBL" id="VDCJ01000131">
    <property type="protein sequence ID" value="MRU22641.1"/>
    <property type="molecule type" value="Genomic_DNA"/>
</dbReference>
<feature type="non-terminal residue" evidence="1">
    <location>
        <position position="30"/>
    </location>
</feature>
<dbReference type="AlphaFoldDB" id="A0A9Q4MHW1"/>
<evidence type="ECO:0000313" key="2">
    <source>
        <dbReference type="Proteomes" id="UP000474061"/>
    </source>
</evidence>
<dbReference type="Proteomes" id="UP000474061">
    <property type="component" value="Unassembled WGS sequence"/>
</dbReference>
<comment type="caution">
    <text evidence="1">The sequence shown here is derived from an EMBL/GenBank/DDBJ whole genome shotgun (WGS) entry which is preliminary data.</text>
</comment>
<reference evidence="1" key="2">
    <citation type="journal article" date="2020" name="Appl. Environ. Microbiol.">
        <title>Multiple intercontinental introductions associated with the emergence of a plant pathogen in Europe.</title>
        <authorList>
            <person name="Landa B.B."/>
            <person name="Castillo A.I."/>
            <person name="Giampetruzzi A."/>
            <person name="Kahn A."/>
            <person name="Roman-Ecija M."/>
            <person name="Velasco-Amo M.P."/>
            <person name="Navas-Cortes J.A."/>
            <person name="Marco-Noales E."/>
            <person name="Barbe S."/>
            <person name="Moralejo E."/>
            <person name="Coletta-Filho H.D."/>
            <person name="Saldarelli P."/>
            <person name="Saponari M."/>
            <person name="Almeida R.P.P."/>
        </authorList>
    </citation>
    <scope>NUCLEOTIDE SEQUENCE</scope>
    <source>
        <strain evidence="1">XYL1981</strain>
    </source>
</reference>
<name>A0A9Q4MHW1_XYLFS</name>
<organism evidence="1 2">
    <name type="scientific">Xylella fastidiosa subsp. multiplex</name>
    <dbReference type="NCBI Taxonomy" id="644357"/>
    <lineage>
        <taxon>Bacteria</taxon>
        <taxon>Pseudomonadati</taxon>
        <taxon>Pseudomonadota</taxon>
        <taxon>Gammaproteobacteria</taxon>
        <taxon>Lysobacterales</taxon>
        <taxon>Lysobacteraceae</taxon>
        <taxon>Xylella</taxon>
    </lineage>
</organism>